<organism evidence="2">
    <name type="scientific">mine drainage metagenome</name>
    <dbReference type="NCBI Taxonomy" id="410659"/>
    <lineage>
        <taxon>unclassified sequences</taxon>
        <taxon>metagenomes</taxon>
        <taxon>ecological metagenomes</taxon>
    </lineage>
</organism>
<dbReference type="InterPro" id="IPR051805">
    <property type="entry name" value="Dehydratase_Activator_Redct"/>
</dbReference>
<dbReference type="SUPFAM" id="SSF53067">
    <property type="entry name" value="Actin-like ATPase domain"/>
    <property type="match status" value="1"/>
</dbReference>
<evidence type="ECO:0000259" key="1">
    <source>
        <dbReference type="Pfam" id="PF01869"/>
    </source>
</evidence>
<gene>
    <name evidence="2" type="ORF">B2A_04277</name>
</gene>
<reference evidence="2" key="2">
    <citation type="journal article" date="2014" name="ISME J.">
        <title>Microbial stratification in low pH oxic and suboxic macroscopic growths along an acid mine drainage.</title>
        <authorList>
            <person name="Mendez-Garcia C."/>
            <person name="Mesa V."/>
            <person name="Sprenger R.R."/>
            <person name="Richter M."/>
            <person name="Diez M.S."/>
            <person name="Solano J."/>
            <person name="Bargiela R."/>
            <person name="Golyshina O.V."/>
            <person name="Manteca A."/>
            <person name="Ramos J.L."/>
            <person name="Gallego J.R."/>
            <person name="Llorente I."/>
            <person name="Martins Dos Santos V.A."/>
            <person name="Jensen O.N."/>
            <person name="Pelaez A.I."/>
            <person name="Sanchez J."/>
            <person name="Ferrer M."/>
        </authorList>
    </citation>
    <scope>NUCLEOTIDE SEQUENCE</scope>
</reference>
<dbReference type="Pfam" id="PF01869">
    <property type="entry name" value="BcrAD_BadFG"/>
    <property type="match status" value="1"/>
</dbReference>
<dbReference type="PANTHER" id="PTHR32329:SF2">
    <property type="entry name" value="BIFUNCTIONAL PROTEIN [INCLUDES 2-HYDROXYACYL-COA DEHYDRATASE (N-TER) AND ITS ACTIVATOR DOMAIN (C_TERM)"/>
    <property type="match status" value="1"/>
</dbReference>
<dbReference type="InterPro" id="IPR002731">
    <property type="entry name" value="ATPase_BadF"/>
</dbReference>
<dbReference type="InterPro" id="IPR043129">
    <property type="entry name" value="ATPase_NBD"/>
</dbReference>
<name>T1BY37_9ZZZZ</name>
<protein>
    <submittedName>
        <fullName evidence="2">ATPase, BadF/BadG/BcrA/BcrD type domain protein</fullName>
    </submittedName>
</protein>
<comment type="caution">
    <text evidence="2">The sequence shown here is derived from an EMBL/GenBank/DDBJ whole genome shotgun (WGS) entry which is preliminary data.</text>
</comment>
<sequence>SSVCAVLAETEIINNVAEGVPLADILMGVFLSLAQRAHALMRYVGVQPEVTLVGGLVRNVGMVKALRDTVGIDVNVAPDAYYAAALGSALLGHSRLQKLAQAPVVGGDAACRTS</sequence>
<evidence type="ECO:0000313" key="2">
    <source>
        <dbReference type="EMBL" id="EQD58650.1"/>
    </source>
</evidence>
<proteinExistence type="predicted"/>
<feature type="domain" description="ATPase BadF/BadG/BcrA/BcrD type" evidence="1">
    <location>
        <begin position="1"/>
        <end position="92"/>
    </location>
</feature>
<dbReference type="PANTHER" id="PTHR32329">
    <property type="entry name" value="BIFUNCTIONAL PROTEIN [INCLUDES 2-HYDROXYACYL-COA DEHYDRATASE (N-TER) AND ITS ACTIVATOR DOMAIN (C_TERM)-RELATED"/>
    <property type="match status" value="1"/>
</dbReference>
<accession>T1BY37</accession>
<dbReference type="Gene3D" id="3.30.420.40">
    <property type="match status" value="2"/>
</dbReference>
<reference evidence="2" key="1">
    <citation type="submission" date="2013-08" db="EMBL/GenBank/DDBJ databases">
        <authorList>
            <person name="Mendez C."/>
            <person name="Richter M."/>
            <person name="Ferrer M."/>
            <person name="Sanchez J."/>
        </authorList>
    </citation>
    <scope>NUCLEOTIDE SEQUENCE</scope>
</reference>
<dbReference type="EMBL" id="AUZZ01002865">
    <property type="protein sequence ID" value="EQD58650.1"/>
    <property type="molecule type" value="Genomic_DNA"/>
</dbReference>
<feature type="non-terminal residue" evidence="2">
    <location>
        <position position="1"/>
    </location>
</feature>
<dbReference type="AlphaFoldDB" id="T1BY37"/>